<dbReference type="GO" id="GO:0016020">
    <property type="term" value="C:membrane"/>
    <property type="evidence" value="ECO:0007669"/>
    <property type="project" value="GOC"/>
</dbReference>
<dbReference type="InterPro" id="IPR029052">
    <property type="entry name" value="Metallo-depent_PP-like"/>
</dbReference>
<keyword evidence="8 13" id="KW-1015">Disulfide bond</keyword>
<keyword evidence="4 12" id="KW-0479">Metal-binding</keyword>
<evidence type="ECO:0000256" key="8">
    <source>
        <dbReference type="ARBA" id="ARBA00023157"/>
    </source>
</evidence>
<feature type="signal peptide" evidence="14">
    <location>
        <begin position="1"/>
        <end position="20"/>
    </location>
</feature>
<feature type="binding site" evidence="12">
    <location>
        <position position="443"/>
    </location>
    <ligand>
        <name>Zn(2+)</name>
        <dbReference type="ChEBI" id="CHEBI:29105"/>
        <label>1</label>
    </ligand>
</feature>
<comment type="subcellular location">
    <subcellularLocation>
        <location evidence="1">Secreted</location>
    </subcellularLocation>
</comment>
<dbReference type="PIRSF" id="PIRSF000948">
    <property type="entry name" value="Sphingomy_PDE"/>
    <property type="match status" value="1"/>
</dbReference>
<feature type="binding site" evidence="12">
    <location>
        <position position="407"/>
    </location>
    <ligand>
        <name>Zn(2+)</name>
        <dbReference type="ChEBI" id="CHEBI:29105"/>
        <label>2</label>
    </ligand>
</feature>
<proteinExistence type="inferred from homology"/>
<feature type="domain" description="Saposin B-type" evidence="15">
    <location>
        <begin position="72"/>
        <end position="158"/>
    </location>
</feature>
<evidence type="ECO:0000256" key="9">
    <source>
        <dbReference type="ARBA" id="ARBA00023180"/>
    </source>
</evidence>
<accession>V5GSZ1</accession>
<feature type="disulfide bond" evidence="13">
    <location>
        <begin position="107"/>
        <end position="118"/>
    </location>
</feature>
<dbReference type="GO" id="GO:0016798">
    <property type="term" value="F:hydrolase activity, acting on glycosyl bonds"/>
    <property type="evidence" value="ECO:0007669"/>
    <property type="project" value="UniProtKB-KW"/>
</dbReference>
<feature type="disulfide bond" evidence="13">
    <location>
        <begin position="367"/>
        <end position="415"/>
    </location>
</feature>
<dbReference type="PROSITE" id="PS50015">
    <property type="entry name" value="SAP_B"/>
    <property type="match status" value="1"/>
</dbReference>
<evidence type="ECO:0000256" key="13">
    <source>
        <dbReference type="PIRSR" id="PIRSR000948-2"/>
    </source>
</evidence>
<comment type="cofactor">
    <cofactor evidence="12">
        <name>Zn(2+)</name>
        <dbReference type="ChEBI" id="CHEBI:29105"/>
    </cofactor>
    <text evidence="12">Binds 2 Zn(2+) ions per subunit.</text>
</comment>
<keyword evidence="7 12" id="KW-0862">Zinc</keyword>
<evidence type="ECO:0000256" key="2">
    <source>
        <dbReference type="ARBA" id="ARBA00008234"/>
    </source>
</evidence>
<evidence type="ECO:0000256" key="3">
    <source>
        <dbReference type="ARBA" id="ARBA00022525"/>
    </source>
</evidence>
<feature type="binding site" evidence="12">
    <location>
        <position position="192"/>
    </location>
    <ligand>
        <name>Zn(2+)</name>
        <dbReference type="ChEBI" id="CHEBI:29105"/>
        <label>1</label>
    </ligand>
</feature>
<feature type="disulfide bond" evidence="13">
    <location>
        <begin position="205"/>
        <end position="210"/>
    </location>
</feature>
<dbReference type="InterPro" id="IPR045473">
    <property type="entry name" value="ASM_C"/>
</dbReference>
<feature type="binding site" evidence="12">
    <location>
        <position position="190"/>
    </location>
    <ligand>
        <name>Zn(2+)</name>
        <dbReference type="ChEBI" id="CHEBI:29105"/>
        <label>1</label>
    </ligand>
</feature>
<evidence type="ECO:0000256" key="6">
    <source>
        <dbReference type="ARBA" id="ARBA00022801"/>
    </source>
</evidence>
<evidence type="ECO:0000256" key="5">
    <source>
        <dbReference type="ARBA" id="ARBA00022729"/>
    </source>
</evidence>
<gene>
    <name evidence="16" type="primary">ASM</name>
</gene>
<keyword evidence="11" id="KW-0326">Glycosidase</keyword>
<feature type="disulfide bond" evidence="13">
    <location>
        <begin position="565"/>
        <end position="569"/>
    </location>
</feature>
<dbReference type="CDD" id="cd00842">
    <property type="entry name" value="MPP_ASMase"/>
    <property type="match status" value="1"/>
</dbReference>
<feature type="chain" id="PRO_5004733776" description="Sphingomyelin phosphodiesterase" evidence="14">
    <location>
        <begin position="21"/>
        <end position="600"/>
    </location>
</feature>
<dbReference type="PANTHER" id="PTHR10340:SF29">
    <property type="entry name" value="SPHINGOMYELIN PHOSPHODIESTERASE"/>
    <property type="match status" value="1"/>
</dbReference>
<protein>
    <recommendedName>
        <fullName evidence="11">Sphingomyelin phosphodiesterase</fullName>
        <ecNumber evidence="11">3.1.4.12</ecNumber>
    </recommendedName>
</protein>
<comment type="function">
    <text evidence="11">Converts sphingomyelin to ceramide.</text>
</comment>
<comment type="catalytic activity">
    <reaction evidence="10">
        <text>a sphingomyelin + H2O = phosphocholine + an N-acylsphing-4-enine + H(+)</text>
        <dbReference type="Rhea" id="RHEA:19253"/>
        <dbReference type="ChEBI" id="CHEBI:15377"/>
        <dbReference type="ChEBI" id="CHEBI:15378"/>
        <dbReference type="ChEBI" id="CHEBI:17636"/>
        <dbReference type="ChEBI" id="CHEBI:52639"/>
        <dbReference type="ChEBI" id="CHEBI:295975"/>
        <dbReference type="EC" id="3.1.4.12"/>
    </reaction>
    <physiologicalReaction direction="left-to-right" evidence="10">
        <dbReference type="Rhea" id="RHEA:19254"/>
    </physiologicalReaction>
</comment>
<dbReference type="Pfam" id="PF19272">
    <property type="entry name" value="ASMase_C"/>
    <property type="match status" value="1"/>
</dbReference>
<keyword evidence="3" id="KW-0964">Secreted</keyword>
<dbReference type="GO" id="GO:0005764">
    <property type="term" value="C:lysosome"/>
    <property type="evidence" value="ECO:0007669"/>
    <property type="project" value="TreeGrafter"/>
</dbReference>
<dbReference type="EMBL" id="GALX01005103">
    <property type="protein sequence ID" value="JAB63363.1"/>
    <property type="molecule type" value="Transcribed_RNA"/>
</dbReference>
<feature type="binding site" evidence="12">
    <location>
        <position position="261"/>
    </location>
    <ligand>
        <name>Zn(2+)</name>
        <dbReference type="ChEBI" id="CHEBI:29105"/>
        <label>1</label>
    </ligand>
</feature>
<dbReference type="InterPro" id="IPR011160">
    <property type="entry name" value="Sphingomy_PDE"/>
</dbReference>
<feature type="binding site" evidence="12">
    <location>
        <position position="261"/>
    </location>
    <ligand>
        <name>Zn(2+)</name>
        <dbReference type="ChEBI" id="CHEBI:29105"/>
        <label>2</label>
    </ligand>
</feature>
<comment type="similarity">
    <text evidence="2 11">Belongs to the acid sphingomyelinase family.</text>
</comment>
<dbReference type="Pfam" id="PF00149">
    <property type="entry name" value="Metallophos"/>
    <property type="match status" value="1"/>
</dbReference>
<keyword evidence="5 14" id="KW-0732">Signal</keyword>
<evidence type="ECO:0000313" key="16">
    <source>
        <dbReference type="EMBL" id="JAB63363.1"/>
    </source>
</evidence>
<evidence type="ECO:0000256" key="7">
    <source>
        <dbReference type="ARBA" id="ARBA00022833"/>
    </source>
</evidence>
<evidence type="ECO:0000256" key="14">
    <source>
        <dbReference type="SAM" id="SignalP"/>
    </source>
</evidence>
<dbReference type="PANTHER" id="PTHR10340">
    <property type="entry name" value="SPHINGOMYELIN PHOSPHODIESTERASE"/>
    <property type="match status" value="1"/>
</dbReference>
<feature type="binding site" evidence="12">
    <location>
        <position position="299"/>
    </location>
    <ligand>
        <name>Zn(2+)</name>
        <dbReference type="ChEBI" id="CHEBI:29105"/>
        <label>2</label>
    </ligand>
</feature>
<evidence type="ECO:0000256" key="4">
    <source>
        <dbReference type="ARBA" id="ARBA00022723"/>
    </source>
</evidence>
<dbReference type="GO" id="GO:0046872">
    <property type="term" value="F:metal ion binding"/>
    <property type="evidence" value="ECO:0007669"/>
    <property type="project" value="UniProtKB-KW"/>
</dbReference>
<evidence type="ECO:0000256" key="10">
    <source>
        <dbReference type="ARBA" id="ARBA00047268"/>
    </source>
</evidence>
<evidence type="ECO:0000256" key="1">
    <source>
        <dbReference type="ARBA" id="ARBA00004613"/>
    </source>
</evidence>
<keyword evidence="9" id="KW-0325">Glycoprotein</keyword>
<reference evidence="16" key="1">
    <citation type="submission" date="2013-07" db="EMBL/GenBank/DDBJ databases">
        <title>Midgut Transcriptome Profiling of Anoplphora glabripennis, a Lignocellulose Degrading, Wood-Boring Cerambycid.</title>
        <authorList>
            <person name="Scully E.D."/>
            <person name="Hoover K."/>
            <person name="Carlson J.E."/>
            <person name="Tien M."/>
            <person name="Geib S.M."/>
        </authorList>
    </citation>
    <scope>NUCLEOTIDE SEQUENCE</scope>
</reference>
<dbReference type="Gene3D" id="3.60.21.10">
    <property type="match status" value="1"/>
</dbReference>
<dbReference type="InterPro" id="IPR041805">
    <property type="entry name" value="ASMase/PPN1_MPP"/>
</dbReference>
<dbReference type="SUPFAM" id="SSF56300">
    <property type="entry name" value="Metallo-dependent phosphatases"/>
    <property type="match status" value="1"/>
</dbReference>
<name>V5GSZ1_ANOGL</name>
<evidence type="ECO:0000259" key="15">
    <source>
        <dbReference type="PROSITE" id="PS50015"/>
    </source>
</evidence>
<dbReference type="InterPro" id="IPR008139">
    <property type="entry name" value="SaposinB_dom"/>
</dbReference>
<dbReference type="GO" id="GO:0046513">
    <property type="term" value="P:ceramide biosynthetic process"/>
    <property type="evidence" value="ECO:0007669"/>
    <property type="project" value="TreeGrafter"/>
</dbReference>
<keyword evidence="6 11" id="KW-0378">Hydrolase</keyword>
<feature type="binding site" evidence="12">
    <location>
        <position position="441"/>
    </location>
    <ligand>
        <name>Zn(2+)</name>
        <dbReference type="ChEBI" id="CHEBI:29105"/>
        <label>2</label>
    </ligand>
</feature>
<evidence type="ECO:0000256" key="11">
    <source>
        <dbReference type="PIRNR" id="PIRNR000948"/>
    </source>
</evidence>
<sequence length="600" mass="67811">MGAKLFGFVLFCLCVSASTSNTIEDGFQLTTRALTEYLNTGVRPGYFSYALSQCPLPNILSGHTDVKAAIGDSQVCYLCSQIVDLFILKRRLGMTDVEMAKEASDICITLKIENERVCDGIINANLGIFMYIIDNNADLKNTSVCGLILTNYNCDSGNAYEWTVEVPSGKTVDKVKANGTNTFNILHISDIHYDPLYTPGKSSQCGEPLCCQDDQPDGTDDSNTCGYWSDYSDADTPFHTMQEALRESGTHEFDYVYYTGDFVSHRVWSTSVENNRDIIAVTDQFKAYYNVPVYPVLGNHEPHPLNVWSSDGVDDATLSTQWVFDLVAEQWGEWLTEDAKKTLLKGGYYTVSPRKGFRIVALNSNVCYTVNWWLVNDSEDPHDQLAWLAEVLLDAEKNSESVHLLMHIPTGSSECLSSWSREFRKILRRFSNTITGHFSGHTHRDLLWVYYDDDEQAVGVSWNGASVTPFSNSNPSYKLYQIDGETFDVLDFEEWTFNLTLANLNPTRDVDWYKLYSFKEAYGVGSMEPSEVDKLLTRMAEDHSLIQKYYNYKFRNSDVAVKNGCNTSCQKSLLCDMVTTVHGDTEKCEELKKLYDESTK</sequence>
<dbReference type="InterPro" id="IPR004843">
    <property type="entry name" value="Calcineurin-like_PHP"/>
</dbReference>
<evidence type="ECO:0000256" key="12">
    <source>
        <dbReference type="PIRSR" id="PIRSR000948-1"/>
    </source>
</evidence>
<dbReference type="GO" id="GO:0061750">
    <property type="term" value="F:acid sphingomyelin phosphodiesterase activity"/>
    <property type="evidence" value="ECO:0007669"/>
    <property type="project" value="TreeGrafter"/>
</dbReference>
<dbReference type="GO" id="GO:0005615">
    <property type="term" value="C:extracellular space"/>
    <property type="evidence" value="ECO:0007669"/>
    <property type="project" value="TreeGrafter"/>
</dbReference>
<dbReference type="EC" id="3.1.4.12" evidence="11"/>
<organism evidence="16">
    <name type="scientific">Anoplophora glabripennis</name>
    <name type="common">Asian longhorn beetle</name>
    <name type="synonym">Anoplophora nobilis</name>
    <dbReference type="NCBI Taxonomy" id="217634"/>
    <lineage>
        <taxon>Eukaryota</taxon>
        <taxon>Metazoa</taxon>
        <taxon>Ecdysozoa</taxon>
        <taxon>Arthropoda</taxon>
        <taxon>Hexapoda</taxon>
        <taxon>Insecta</taxon>
        <taxon>Pterygota</taxon>
        <taxon>Neoptera</taxon>
        <taxon>Endopterygota</taxon>
        <taxon>Coleoptera</taxon>
        <taxon>Polyphaga</taxon>
        <taxon>Cucujiformia</taxon>
        <taxon>Chrysomeloidea</taxon>
        <taxon>Cerambycidae</taxon>
        <taxon>Lamiinae</taxon>
        <taxon>Lamiini</taxon>
        <taxon>Anoplophora</taxon>
    </lineage>
</organism>
<dbReference type="AlphaFoldDB" id="V5GSZ1"/>
<dbReference type="GO" id="GO:0006685">
    <property type="term" value="P:sphingomyelin catabolic process"/>
    <property type="evidence" value="ECO:0007669"/>
    <property type="project" value="UniProtKB-UniRule"/>
</dbReference>